<gene>
    <name evidence="1" type="ORF">BDN72DRAFT_957410</name>
</gene>
<keyword evidence="2" id="KW-1185">Reference proteome</keyword>
<evidence type="ECO:0000313" key="1">
    <source>
        <dbReference type="EMBL" id="TFK72244.1"/>
    </source>
</evidence>
<protein>
    <submittedName>
        <fullName evidence="1">DUF300-domain-containing protein</fullName>
    </submittedName>
</protein>
<dbReference type="Proteomes" id="UP000308600">
    <property type="component" value="Unassembled WGS sequence"/>
</dbReference>
<evidence type="ECO:0000313" key="2">
    <source>
        <dbReference type="Proteomes" id="UP000308600"/>
    </source>
</evidence>
<name>A0ACD3B3M8_9AGAR</name>
<accession>A0ACD3B3M8</accession>
<sequence length="375" mass="42644">MSQCPSDNNQAIDQSGFWDSGMDLDAHRIGWAIAGGCALVTVIITTLSVLQHCRNYTNPREQRQILRILYMPPVYAIISFFSYRFFRDYTYYSFISVAYEAITLSAFLMLIIEYVADTTHGHDPKKALERKDKQPLPFPFCCWRYRPTKGYFLYTIKWTVLQYVFVRVGASIAGIICEKLGILCDSESFNPNFAAVYIECADFISISIALYGLLWFYNLMKSELATKKPLAKFLCIKLIVMFTFYQGFIFEALEGRVIHATLYWSATNIANGLNALAVCIEMVIFSALMMWAYSANEYKKEGAEPTSIGRPLLDSINFSDFWQESIGALRYYFGEAKKKKAQRLPSREPSAVDGFPLTEPIRSTSADQLMGSNAV</sequence>
<organism evidence="1 2">
    <name type="scientific">Pluteus cervinus</name>
    <dbReference type="NCBI Taxonomy" id="181527"/>
    <lineage>
        <taxon>Eukaryota</taxon>
        <taxon>Fungi</taxon>
        <taxon>Dikarya</taxon>
        <taxon>Basidiomycota</taxon>
        <taxon>Agaricomycotina</taxon>
        <taxon>Agaricomycetes</taxon>
        <taxon>Agaricomycetidae</taxon>
        <taxon>Agaricales</taxon>
        <taxon>Pluteineae</taxon>
        <taxon>Pluteaceae</taxon>
        <taxon>Pluteus</taxon>
    </lineage>
</organism>
<reference evidence="1 2" key="1">
    <citation type="journal article" date="2019" name="Nat. Ecol. Evol.">
        <title>Megaphylogeny resolves global patterns of mushroom evolution.</title>
        <authorList>
            <person name="Varga T."/>
            <person name="Krizsan K."/>
            <person name="Foldi C."/>
            <person name="Dima B."/>
            <person name="Sanchez-Garcia M."/>
            <person name="Sanchez-Ramirez S."/>
            <person name="Szollosi G.J."/>
            <person name="Szarkandi J.G."/>
            <person name="Papp V."/>
            <person name="Albert L."/>
            <person name="Andreopoulos W."/>
            <person name="Angelini C."/>
            <person name="Antonin V."/>
            <person name="Barry K.W."/>
            <person name="Bougher N.L."/>
            <person name="Buchanan P."/>
            <person name="Buyck B."/>
            <person name="Bense V."/>
            <person name="Catcheside P."/>
            <person name="Chovatia M."/>
            <person name="Cooper J."/>
            <person name="Damon W."/>
            <person name="Desjardin D."/>
            <person name="Finy P."/>
            <person name="Geml J."/>
            <person name="Haridas S."/>
            <person name="Hughes K."/>
            <person name="Justo A."/>
            <person name="Karasinski D."/>
            <person name="Kautmanova I."/>
            <person name="Kiss B."/>
            <person name="Kocsube S."/>
            <person name="Kotiranta H."/>
            <person name="LaButti K.M."/>
            <person name="Lechner B.E."/>
            <person name="Liimatainen K."/>
            <person name="Lipzen A."/>
            <person name="Lukacs Z."/>
            <person name="Mihaltcheva S."/>
            <person name="Morgado L.N."/>
            <person name="Niskanen T."/>
            <person name="Noordeloos M.E."/>
            <person name="Ohm R.A."/>
            <person name="Ortiz-Santana B."/>
            <person name="Ovrebo C."/>
            <person name="Racz N."/>
            <person name="Riley R."/>
            <person name="Savchenko A."/>
            <person name="Shiryaev A."/>
            <person name="Soop K."/>
            <person name="Spirin V."/>
            <person name="Szebenyi C."/>
            <person name="Tomsovsky M."/>
            <person name="Tulloss R.E."/>
            <person name="Uehling J."/>
            <person name="Grigoriev I.V."/>
            <person name="Vagvolgyi C."/>
            <person name="Papp T."/>
            <person name="Martin F.M."/>
            <person name="Miettinen O."/>
            <person name="Hibbett D.S."/>
            <person name="Nagy L.G."/>
        </authorList>
    </citation>
    <scope>NUCLEOTIDE SEQUENCE [LARGE SCALE GENOMIC DNA]</scope>
    <source>
        <strain evidence="1 2">NL-1719</strain>
    </source>
</reference>
<dbReference type="EMBL" id="ML208287">
    <property type="protein sequence ID" value="TFK72244.1"/>
    <property type="molecule type" value="Genomic_DNA"/>
</dbReference>
<proteinExistence type="predicted"/>